<dbReference type="PANTHER" id="PTHR43344">
    <property type="entry name" value="PHOSPHOSERINE PHOSPHATASE"/>
    <property type="match status" value="1"/>
</dbReference>
<dbReference type="InterPro" id="IPR006385">
    <property type="entry name" value="HAD_hydro_SerB1"/>
</dbReference>
<name>A0A1B2F4U8_PSEPU</name>
<dbReference type="NCBIfam" id="TIGR01488">
    <property type="entry name" value="HAD-SF-IB"/>
    <property type="match status" value="1"/>
</dbReference>
<dbReference type="PANTHER" id="PTHR43344:SF13">
    <property type="entry name" value="PHOSPHATASE RV3661-RELATED"/>
    <property type="match status" value="1"/>
</dbReference>
<dbReference type="SUPFAM" id="SSF56784">
    <property type="entry name" value="HAD-like"/>
    <property type="match status" value="1"/>
</dbReference>
<comment type="function">
    <text evidence="10">Catalyzes the dephosphorylation of histidinol-phosphate to histidinol, the direct precursor of histidine.</text>
</comment>
<evidence type="ECO:0000256" key="10">
    <source>
        <dbReference type="ARBA" id="ARBA00053547"/>
    </source>
</evidence>
<dbReference type="Pfam" id="PF12710">
    <property type="entry name" value="HAD"/>
    <property type="match status" value="1"/>
</dbReference>
<evidence type="ECO:0000256" key="3">
    <source>
        <dbReference type="ARBA" id="ARBA00013085"/>
    </source>
</evidence>
<dbReference type="EMBL" id="CP016634">
    <property type="protein sequence ID" value="ANY87103.1"/>
    <property type="molecule type" value="Genomic_DNA"/>
</dbReference>
<dbReference type="EC" id="3.1.3.15" evidence="3"/>
<evidence type="ECO:0000256" key="6">
    <source>
        <dbReference type="ARBA" id="ARBA00022801"/>
    </source>
</evidence>
<evidence type="ECO:0000256" key="9">
    <source>
        <dbReference type="ARBA" id="ARBA00052092"/>
    </source>
</evidence>
<dbReference type="CDD" id="cd02612">
    <property type="entry name" value="HAD_PGPPase"/>
    <property type="match status" value="1"/>
</dbReference>
<comment type="pathway">
    <text evidence="1">Amino-acid biosynthesis; L-histidine biosynthesis; L-histidine from 5-phospho-alpha-D-ribose 1-diphosphate: step 8/9.</text>
</comment>
<keyword evidence="7" id="KW-0460">Magnesium</keyword>
<dbReference type="Gene3D" id="1.20.1440.100">
    <property type="entry name" value="SG protein - dephosphorylation function"/>
    <property type="match status" value="1"/>
</dbReference>
<dbReference type="RefSeq" id="WP_070094669.1">
    <property type="nucleotide sequence ID" value="NZ_CP016634.1"/>
</dbReference>
<dbReference type="Gene3D" id="3.40.50.1000">
    <property type="entry name" value="HAD superfamily/HAD-like"/>
    <property type="match status" value="1"/>
</dbReference>
<gene>
    <name evidence="11" type="ORF">IEC33019_1537</name>
</gene>
<dbReference type="NCBIfam" id="TIGR01490">
    <property type="entry name" value="HAD-SF-IB-hyp1"/>
    <property type="match status" value="1"/>
</dbReference>
<evidence type="ECO:0000256" key="5">
    <source>
        <dbReference type="ARBA" id="ARBA00022723"/>
    </source>
</evidence>
<dbReference type="InterPro" id="IPR050582">
    <property type="entry name" value="HAD-like_SerB"/>
</dbReference>
<dbReference type="InterPro" id="IPR036412">
    <property type="entry name" value="HAD-like_sf"/>
</dbReference>
<comment type="similarity">
    <text evidence="2">Belongs to the HAD-like hydrolase superfamily. SerB family.</text>
</comment>
<evidence type="ECO:0000256" key="8">
    <source>
        <dbReference type="ARBA" id="ARBA00033209"/>
    </source>
</evidence>
<proteinExistence type="inferred from homology"/>
<comment type="catalytic activity">
    <reaction evidence="9">
        <text>L-histidinol phosphate + H2O = L-histidinol + phosphate</text>
        <dbReference type="Rhea" id="RHEA:14465"/>
        <dbReference type="ChEBI" id="CHEBI:15377"/>
        <dbReference type="ChEBI" id="CHEBI:43474"/>
        <dbReference type="ChEBI" id="CHEBI:57699"/>
        <dbReference type="ChEBI" id="CHEBI:57980"/>
        <dbReference type="EC" id="3.1.3.15"/>
    </reaction>
    <physiologicalReaction direction="left-to-right" evidence="9">
        <dbReference type="Rhea" id="RHEA:14466"/>
    </physiologicalReaction>
</comment>
<keyword evidence="5" id="KW-0479">Metal-binding</keyword>
<evidence type="ECO:0000256" key="4">
    <source>
        <dbReference type="ARBA" id="ARBA00021697"/>
    </source>
</evidence>
<sequence length="217" mass="24022">MALALFDLDDTLIDGDCASLWSGHMAALGWVDGPSFIERDRELMALYAQGKLAMEAYMTFSLSPLVGRTIEEVAQAVDPFVEDVITPRIHEDAIACLARHREEGDRLLIISASAHFLVSRIAKQLGVEEVLAIDLEHHQGAYTGNTRGILTYREGKVARLQTWLQEQGEGLEGAYFYSDSRNDLPLLSLVAKPHTVNPDPVLQAHADATGWPVLQWQ</sequence>
<organism evidence="11">
    <name type="scientific">Pseudomonas putida</name>
    <name type="common">Arthrobacter siderocapsulatus</name>
    <dbReference type="NCBI Taxonomy" id="303"/>
    <lineage>
        <taxon>Bacteria</taxon>
        <taxon>Pseudomonadati</taxon>
        <taxon>Pseudomonadota</taxon>
        <taxon>Gammaproteobacteria</taxon>
        <taxon>Pseudomonadales</taxon>
        <taxon>Pseudomonadaceae</taxon>
        <taxon>Pseudomonas</taxon>
    </lineage>
</organism>
<reference evidence="11" key="1">
    <citation type="submission" date="2016-07" db="EMBL/GenBank/DDBJ databases">
        <title>New class B carbapenemase carried by novel plasmid in Pseudomonas putida enviromental strain in eastern Amazonia.</title>
        <authorList>
            <person name="Souza C.O."/>
            <person name="Lima K.V."/>
            <person name="Brasiliense D.M."/>
            <person name="Perez-Chaparro P.J."/>
            <person name="Mamizuka E.M."/>
            <person name="Lima M.O."/>
            <person name="Lima L.N."/>
            <person name="McCulloch J.A."/>
        </authorList>
    </citation>
    <scope>NUCLEOTIDE SEQUENCE [LARGE SCALE GENOMIC DNA]</scope>
    <source>
        <strain evidence="11">IEC33019</strain>
    </source>
</reference>
<dbReference type="AlphaFoldDB" id="A0A1B2F4U8"/>
<dbReference type="InterPro" id="IPR023214">
    <property type="entry name" value="HAD_sf"/>
</dbReference>
<keyword evidence="6 11" id="KW-0378">Hydrolase</keyword>
<evidence type="ECO:0000256" key="2">
    <source>
        <dbReference type="ARBA" id="ARBA00009184"/>
    </source>
</evidence>
<accession>A0A1B2F4U8</accession>
<protein>
    <recommendedName>
        <fullName evidence="4">Histidinol-phosphatase</fullName>
        <ecNumber evidence="3">3.1.3.15</ecNumber>
    </recommendedName>
    <alternativeName>
        <fullName evidence="8">Histidinol-phosphate phosphatase</fullName>
    </alternativeName>
</protein>
<dbReference type="GO" id="GO:0046872">
    <property type="term" value="F:metal ion binding"/>
    <property type="evidence" value="ECO:0007669"/>
    <property type="project" value="UniProtKB-KW"/>
</dbReference>
<dbReference type="FunFam" id="3.40.50.1000:FF:000025">
    <property type="entry name" value="HAD hydrolase, family IB"/>
    <property type="match status" value="1"/>
</dbReference>
<evidence type="ECO:0000256" key="1">
    <source>
        <dbReference type="ARBA" id="ARBA00004970"/>
    </source>
</evidence>
<evidence type="ECO:0000313" key="11">
    <source>
        <dbReference type="EMBL" id="ANY87103.1"/>
    </source>
</evidence>
<evidence type="ECO:0000256" key="7">
    <source>
        <dbReference type="ARBA" id="ARBA00022842"/>
    </source>
</evidence>
<dbReference type="GO" id="GO:0004401">
    <property type="term" value="F:histidinol-phosphatase activity"/>
    <property type="evidence" value="ECO:0007669"/>
    <property type="project" value="UniProtKB-EC"/>
</dbReference>